<dbReference type="RefSeq" id="WP_250083817.1">
    <property type="nucleotide sequence ID" value="NZ_JAMJPJ010000037.1"/>
</dbReference>
<dbReference type="InterPro" id="IPR007235">
    <property type="entry name" value="Glyco_trans_28_C"/>
</dbReference>
<organism evidence="2 3">
    <name type="scientific">Halomonas llamarensis</name>
    <dbReference type="NCBI Taxonomy" id="2945104"/>
    <lineage>
        <taxon>Bacteria</taxon>
        <taxon>Pseudomonadati</taxon>
        <taxon>Pseudomonadota</taxon>
        <taxon>Gammaproteobacteria</taxon>
        <taxon>Oceanospirillales</taxon>
        <taxon>Halomonadaceae</taxon>
        <taxon>Halomonas</taxon>
    </lineage>
</organism>
<dbReference type="NCBIfam" id="TIGR03590">
    <property type="entry name" value="PseG"/>
    <property type="match status" value="1"/>
</dbReference>
<dbReference type="EC" id="3.6.1.57" evidence="2"/>
<proteinExistence type="predicted"/>
<name>A0ABT0SUT4_9GAMM</name>
<keyword evidence="3" id="KW-1185">Reference proteome</keyword>
<dbReference type="Gene3D" id="3.40.50.2000">
    <property type="entry name" value="Glycogen Phosphorylase B"/>
    <property type="match status" value="1"/>
</dbReference>
<dbReference type="InterPro" id="IPR020023">
    <property type="entry name" value="PseG"/>
</dbReference>
<keyword evidence="2" id="KW-0378">Hydrolase</keyword>
<evidence type="ECO:0000259" key="1">
    <source>
        <dbReference type="Pfam" id="PF04101"/>
    </source>
</evidence>
<dbReference type="EMBL" id="JAMJPJ010000037">
    <property type="protein sequence ID" value="MCL7931401.1"/>
    <property type="molecule type" value="Genomic_DNA"/>
</dbReference>
<dbReference type="Proteomes" id="UP001165308">
    <property type="component" value="Unassembled WGS sequence"/>
</dbReference>
<dbReference type="GO" id="GO:0016787">
    <property type="term" value="F:hydrolase activity"/>
    <property type="evidence" value="ECO:0007669"/>
    <property type="project" value="UniProtKB-KW"/>
</dbReference>
<evidence type="ECO:0000313" key="3">
    <source>
        <dbReference type="Proteomes" id="UP001165308"/>
    </source>
</evidence>
<protein>
    <submittedName>
        <fullName evidence="2">UDP-2,4-diacetamido-2,4, 6-trideoxy-beta-L-altropyranose hydrolase</fullName>
        <ecNumber evidence="2">3.6.1.57</ecNumber>
    </submittedName>
</protein>
<feature type="domain" description="Glycosyl transferase family 28 C-terminal" evidence="1">
    <location>
        <begin position="233"/>
        <end position="349"/>
    </location>
</feature>
<dbReference type="Gene3D" id="3.40.50.11190">
    <property type="match status" value="1"/>
</dbReference>
<dbReference type="PANTHER" id="PTHR21015">
    <property type="entry name" value="UDP-N-ACETYLGLUCOSAMINE--N-ACETYLMURAMYL-(PENTAPEPTIDE) PYROPHOSPHORYL-UNDECAPRENOL N-ACETYLGLUCOSAMINE TRANSFERASE 1"/>
    <property type="match status" value="1"/>
</dbReference>
<gene>
    <name evidence="2" type="primary">pseG</name>
    <name evidence="2" type="ORF">M8006_15685</name>
</gene>
<comment type="caution">
    <text evidence="2">The sequence shown here is derived from an EMBL/GenBank/DDBJ whole genome shotgun (WGS) entry which is preliminary data.</text>
</comment>
<accession>A0ABT0SUT4</accession>
<reference evidence="2" key="1">
    <citation type="submission" date="2022-05" db="EMBL/GenBank/DDBJ databases">
        <title>Halomonas geminus sp. nov. and Halomonas llamarensis sp. nov. isolated from high-altitude salars of the Atacama Desert.</title>
        <authorList>
            <person name="Hintersatz C."/>
            <person name="Rojas L.A."/>
            <person name="Wei T.-S."/>
            <person name="Kutschke S."/>
            <person name="Lehmann F."/>
            <person name="Jain R."/>
            <person name="Pollmann K."/>
        </authorList>
    </citation>
    <scope>NUCLEOTIDE SEQUENCE</scope>
    <source>
        <strain evidence="2">ATCHA</strain>
    </source>
</reference>
<dbReference type="SUPFAM" id="SSF53756">
    <property type="entry name" value="UDP-Glycosyltransferase/glycogen phosphorylase"/>
    <property type="match status" value="1"/>
</dbReference>
<dbReference type="PANTHER" id="PTHR21015:SF22">
    <property type="entry name" value="GLYCOSYLTRANSFERASE"/>
    <property type="match status" value="1"/>
</dbReference>
<evidence type="ECO:0000313" key="2">
    <source>
        <dbReference type="EMBL" id="MCL7931401.1"/>
    </source>
</evidence>
<sequence length="371" mass="41044">MKIVFRVDASVEIGTGHVMRCLTLANALREQGGECHFLCREHKGHLIEQIEEQGFQVYRLKYDPSVEIKTFVSTEDTALPYHAHWLGVPWQNDAEDCRSILETFAPDWLVVDHYALDTRWEGATCPVNTRLLAIDDLADREHLADVLLDQNLGRNMEDYTTLVPAQCHCLIGPEFALLRSEFAQWRDDSLTRRREQPRLKRLLITLGGVDKDNVTGQVLEALNGCSLPEHCGITVIMGATAPWLDDVKIKANALSWPTEVVVSVNDMARRMAEADIAIGAAGSTSWERCCLGLPTLMLVLAENQKAIAQALDKVGAAVCLGHFNSDVFNRQVVALQDPNTLQAMSDAAARQTSGEGGEAICRILLQENVSA</sequence>
<dbReference type="Pfam" id="PF04101">
    <property type="entry name" value="Glyco_tran_28_C"/>
    <property type="match status" value="1"/>
</dbReference>